<sequence>MKKILILQMRPEDATANSEFEAIMRVGGLKPEEVQRVRLEQGIPDIKLKDYAAIIVGGSPFDLSTPPADKSETQKNIEAFFNKLLEEVVQVDFPFLGCCSGNGLLGKFCGVSISRTYSEPIGSVMISVTEEGAADPLLKGLPDSFLARVGHKEACDTIPDEAVLLATSDPCPVQMFRIKKNIYATQFHPEADAHEFIMRIKTYKNFGYFPPEQAEDLIAAALQIKTPKPKEILKRFVAAYK</sequence>
<evidence type="ECO:0000313" key="2">
    <source>
        <dbReference type="EMBL" id="MCX2718133.1"/>
    </source>
</evidence>
<dbReference type="EMBL" id="JAPFQP010000001">
    <property type="protein sequence ID" value="MCX2718133.1"/>
    <property type="molecule type" value="Genomic_DNA"/>
</dbReference>
<proteinExistence type="predicted"/>
<dbReference type="AlphaFoldDB" id="A0AAE3MJ15"/>
<accession>A0AAE3MJ15</accession>
<name>A0AAE3MJ15_9FLAO</name>
<dbReference type="Proteomes" id="UP001207116">
    <property type="component" value="Unassembled WGS sequence"/>
</dbReference>
<dbReference type="RefSeq" id="WP_266010130.1">
    <property type="nucleotide sequence ID" value="NZ_JAPFQP010000001.1"/>
</dbReference>
<protein>
    <submittedName>
        <fullName evidence="2">Glutamine amidotransferase</fullName>
    </submittedName>
</protein>
<dbReference type="SUPFAM" id="SSF52317">
    <property type="entry name" value="Class I glutamine amidotransferase-like"/>
    <property type="match status" value="1"/>
</dbReference>
<feature type="domain" description="Glutamine amidotransferase" evidence="1">
    <location>
        <begin position="33"/>
        <end position="195"/>
    </location>
</feature>
<gene>
    <name evidence="2" type="ORF">OO016_00845</name>
</gene>
<evidence type="ECO:0000259" key="1">
    <source>
        <dbReference type="Pfam" id="PF00117"/>
    </source>
</evidence>
<keyword evidence="3" id="KW-1185">Reference proteome</keyword>
<reference evidence="2" key="1">
    <citation type="submission" date="2022-11" db="EMBL/GenBank/DDBJ databases">
        <title>The characterization of three novel Bacteroidetes species and genomic analysis of their roles in tidal elemental geochemical cycles.</title>
        <authorList>
            <person name="Ma K.-J."/>
        </authorList>
    </citation>
    <scope>NUCLEOTIDE SEQUENCE</scope>
    <source>
        <strain evidence="2">M415</strain>
    </source>
</reference>
<dbReference type="InterPro" id="IPR017926">
    <property type="entry name" value="GATASE"/>
</dbReference>
<dbReference type="InterPro" id="IPR029062">
    <property type="entry name" value="Class_I_gatase-like"/>
</dbReference>
<dbReference type="PROSITE" id="PS51273">
    <property type="entry name" value="GATASE_TYPE_1"/>
    <property type="match status" value="1"/>
</dbReference>
<dbReference type="Gene3D" id="3.40.50.880">
    <property type="match status" value="1"/>
</dbReference>
<dbReference type="GO" id="GO:0005829">
    <property type="term" value="C:cytosol"/>
    <property type="evidence" value="ECO:0007669"/>
    <property type="project" value="TreeGrafter"/>
</dbReference>
<keyword evidence="2" id="KW-0315">Glutamine amidotransferase</keyword>
<dbReference type="InterPro" id="IPR044992">
    <property type="entry name" value="ChyE-like"/>
</dbReference>
<organism evidence="2 3">
    <name type="scientific">Lentiprolixibacter aurantiacus</name>
    <dbReference type="NCBI Taxonomy" id="2993939"/>
    <lineage>
        <taxon>Bacteria</taxon>
        <taxon>Pseudomonadati</taxon>
        <taxon>Bacteroidota</taxon>
        <taxon>Flavobacteriia</taxon>
        <taxon>Flavobacteriales</taxon>
        <taxon>Flavobacteriaceae</taxon>
        <taxon>Lentiprolixibacter</taxon>
    </lineage>
</organism>
<dbReference type="Pfam" id="PF00117">
    <property type="entry name" value="GATase"/>
    <property type="match status" value="1"/>
</dbReference>
<dbReference type="PANTHER" id="PTHR42695:SF5">
    <property type="entry name" value="GLUTAMINE AMIDOTRANSFERASE YLR126C-RELATED"/>
    <property type="match status" value="1"/>
</dbReference>
<comment type="caution">
    <text evidence="2">The sequence shown here is derived from an EMBL/GenBank/DDBJ whole genome shotgun (WGS) entry which is preliminary data.</text>
</comment>
<dbReference type="CDD" id="cd01741">
    <property type="entry name" value="GATase1_1"/>
    <property type="match status" value="1"/>
</dbReference>
<dbReference type="NCBIfam" id="NF005743">
    <property type="entry name" value="PRK07567.1"/>
    <property type="match status" value="1"/>
</dbReference>
<evidence type="ECO:0000313" key="3">
    <source>
        <dbReference type="Proteomes" id="UP001207116"/>
    </source>
</evidence>
<dbReference type="PANTHER" id="PTHR42695">
    <property type="entry name" value="GLUTAMINE AMIDOTRANSFERASE YLR126C-RELATED"/>
    <property type="match status" value="1"/>
</dbReference>